<sequence>MRIDESYAILGGFRLPARSISVWESTLPIEARRQDYIEVSARIFGIKMLLTILRSNSLQTISDRRGSWLSSNGSFFKNSLNAALPLLSLCLFAYLTLSRGTDADYPTMLLITSEKAFLHRSRILIQRKKTVELN</sequence>
<evidence type="ECO:0000313" key="2">
    <source>
        <dbReference type="Proteomes" id="UP001472677"/>
    </source>
</evidence>
<protein>
    <submittedName>
        <fullName evidence="1">Uncharacterized protein</fullName>
    </submittedName>
</protein>
<evidence type="ECO:0000313" key="1">
    <source>
        <dbReference type="EMBL" id="KAK8519674.1"/>
    </source>
</evidence>
<organism evidence="1 2">
    <name type="scientific">Hibiscus sabdariffa</name>
    <name type="common">roselle</name>
    <dbReference type="NCBI Taxonomy" id="183260"/>
    <lineage>
        <taxon>Eukaryota</taxon>
        <taxon>Viridiplantae</taxon>
        <taxon>Streptophyta</taxon>
        <taxon>Embryophyta</taxon>
        <taxon>Tracheophyta</taxon>
        <taxon>Spermatophyta</taxon>
        <taxon>Magnoliopsida</taxon>
        <taxon>eudicotyledons</taxon>
        <taxon>Gunneridae</taxon>
        <taxon>Pentapetalae</taxon>
        <taxon>rosids</taxon>
        <taxon>malvids</taxon>
        <taxon>Malvales</taxon>
        <taxon>Malvaceae</taxon>
        <taxon>Malvoideae</taxon>
        <taxon>Hibiscus</taxon>
    </lineage>
</organism>
<comment type="caution">
    <text evidence="1">The sequence shown here is derived from an EMBL/GenBank/DDBJ whole genome shotgun (WGS) entry which is preliminary data.</text>
</comment>
<dbReference type="Proteomes" id="UP001472677">
    <property type="component" value="Unassembled WGS sequence"/>
</dbReference>
<dbReference type="EMBL" id="JBBPBM010000050">
    <property type="protein sequence ID" value="KAK8519674.1"/>
    <property type="molecule type" value="Genomic_DNA"/>
</dbReference>
<proteinExistence type="predicted"/>
<keyword evidence="2" id="KW-1185">Reference proteome</keyword>
<gene>
    <name evidence="1" type="ORF">V6N12_030041</name>
</gene>
<name>A0ABR2CJ61_9ROSI</name>
<reference evidence="1 2" key="1">
    <citation type="journal article" date="2024" name="G3 (Bethesda)">
        <title>Genome assembly of Hibiscus sabdariffa L. provides insights into metabolisms of medicinal natural products.</title>
        <authorList>
            <person name="Kim T."/>
        </authorList>
    </citation>
    <scope>NUCLEOTIDE SEQUENCE [LARGE SCALE GENOMIC DNA]</scope>
    <source>
        <strain evidence="1">TK-2024</strain>
        <tissue evidence="1">Old leaves</tissue>
    </source>
</reference>
<accession>A0ABR2CJ61</accession>